<feature type="region of interest" description="Disordered" evidence="1">
    <location>
        <begin position="1"/>
        <end position="38"/>
    </location>
</feature>
<accession>A0A8R1Z2S7</accession>
<dbReference type="EnsemblMetazoa" id="PPA44133.1">
    <property type="protein sequence ID" value="PPA44133.1"/>
    <property type="gene ID" value="WBGene00282502"/>
</dbReference>
<feature type="compositionally biased region" description="Acidic residues" evidence="1">
    <location>
        <begin position="1"/>
        <end position="14"/>
    </location>
</feature>
<accession>A0A2A6CWA0</accession>
<gene>
    <name evidence="2" type="primary">WBGene00282502</name>
</gene>
<proteinExistence type="predicted"/>
<dbReference type="AlphaFoldDB" id="A0A2A6CWA0"/>
<dbReference type="Proteomes" id="UP000005239">
    <property type="component" value="Unassembled WGS sequence"/>
</dbReference>
<evidence type="ECO:0000313" key="3">
    <source>
        <dbReference type="Proteomes" id="UP000005239"/>
    </source>
</evidence>
<sequence length="81" mass="9220">MTGDDWQFEGNEEDAALREEIEEMSDQRTRERARHASTEHAVWCAKPELINGRNASSHRLFILHALSSVRRNTVGGVTADR</sequence>
<reference evidence="3" key="1">
    <citation type="journal article" date="2008" name="Nat. Genet.">
        <title>The Pristionchus pacificus genome provides a unique perspective on nematode lifestyle and parasitism.</title>
        <authorList>
            <person name="Dieterich C."/>
            <person name="Clifton S.W."/>
            <person name="Schuster L.N."/>
            <person name="Chinwalla A."/>
            <person name="Delehaunty K."/>
            <person name="Dinkelacker I."/>
            <person name="Fulton L."/>
            <person name="Fulton R."/>
            <person name="Godfrey J."/>
            <person name="Minx P."/>
            <person name="Mitreva M."/>
            <person name="Roeseler W."/>
            <person name="Tian H."/>
            <person name="Witte H."/>
            <person name="Yang S.P."/>
            <person name="Wilson R.K."/>
            <person name="Sommer R.J."/>
        </authorList>
    </citation>
    <scope>NUCLEOTIDE SEQUENCE [LARGE SCALE GENOMIC DNA]</scope>
    <source>
        <strain evidence="3">PS312</strain>
    </source>
</reference>
<feature type="compositionally biased region" description="Basic and acidic residues" evidence="1">
    <location>
        <begin position="15"/>
        <end position="38"/>
    </location>
</feature>
<reference evidence="2" key="2">
    <citation type="submission" date="2022-06" db="UniProtKB">
        <authorList>
            <consortium name="EnsemblMetazoa"/>
        </authorList>
    </citation>
    <scope>IDENTIFICATION</scope>
    <source>
        <strain evidence="2">PS312</strain>
    </source>
</reference>
<keyword evidence="3" id="KW-1185">Reference proteome</keyword>
<protein>
    <submittedName>
        <fullName evidence="2">Uncharacterized protein</fullName>
    </submittedName>
</protein>
<evidence type="ECO:0000313" key="2">
    <source>
        <dbReference type="EnsemblMetazoa" id="PPA44133.1"/>
    </source>
</evidence>
<organism evidence="2 3">
    <name type="scientific">Pristionchus pacificus</name>
    <name type="common">Parasitic nematode worm</name>
    <dbReference type="NCBI Taxonomy" id="54126"/>
    <lineage>
        <taxon>Eukaryota</taxon>
        <taxon>Metazoa</taxon>
        <taxon>Ecdysozoa</taxon>
        <taxon>Nematoda</taxon>
        <taxon>Chromadorea</taxon>
        <taxon>Rhabditida</taxon>
        <taxon>Rhabditina</taxon>
        <taxon>Diplogasteromorpha</taxon>
        <taxon>Diplogasteroidea</taxon>
        <taxon>Neodiplogasteridae</taxon>
        <taxon>Pristionchus</taxon>
    </lineage>
</organism>
<name>A0A2A6CWA0_PRIPA</name>
<evidence type="ECO:0000256" key="1">
    <source>
        <dbReference type="SAM" id="MobiDB-lite"/>
    </source>
</evidence>